<protein>
    <recommendedName>
        <fullName evidence="5">Lipoprotein</fullName>
    </recommendedName>
</protein>
<dbReference type="PROSITE" id="PS51257">
    <property type="entry name" value="PROKAR_LIPOPROTEIN"/>
    <property type="match status" value="1"/>
</dbReference>
<proteinExistence type="predicted"/>
<gene>
    <name evidence="3" type="ORF">ABI_45960</name>
</gene>
<evidence type="ECO:0000313" key="4">
    <source>
        <dbReference type="Proteomes" id="UP000006512"/>
    </source>
</evidence>
<feature type="region of interest" description="Disordered" evidence="1">
    <location>
        <begin position="57"/>
        <end position="80"/>
    </location>
</feature>
<keyword evidence="2" id="KW-0732">Signal</keyword>
<dbReference type="HOGENOM" id="CLU_2582107_0_0_5"/>
<organism evidence="3 4">
    <name type="scientific">Asticcacaulis biprosthecium C19</name>
    <dbReference type="NCBI Taxonomy" id="715226"/>
    <lineage>
        <taxon>Bacteria</taxon>
        <taxon>Pseudomonadati</taxon>
        <taxon>Pseudomonadota</taxon>
        <taxon>Alphaproteobacteria</taxon>
        <taxon>Caulobacterales</taxon>
        <taxon>Caulobacteraceae</taxon>
        <taxon>Asticcacaulis</taxon>
    </lineage>
</organism>
<dbReference type="STRING" id="715226.ABI_45960"/>
<evidence type="ECO:0008006" key="5">
    <source>
        <dbReference type="Google" id="ProtNLM"/>
    </source>
</evidence>
<accession>F4QTU9</accession>
<dbReference type="Proteomes" id="UP000006512">
    <property type="component" value="Unassembled WGS sequence"/>
</dbReference>
<dbReference type="RefSeq" id="WP_006275370.1">
    <property type="nucleotide sequence ID" value="NZ_GL883081.1"/>
</dbReference>
<keyword evidence="4" id="KW-1185">Reference proteome</keyword>
<feature type="signal peptide" evidence="2">
    <location>
        <begin position="1"/>
        <end position="18"/>
    </location>
</feature>
<reference evidence="4" key="1">
    <citation type="submission" date="2011-03" db="EMBL/GenBank/DDBJ databases">
        <title>Draft genome sequence of Brevundimonas diminuta.</title>
        <authorList>
            <person name="Brown P.J.B."/>
            <person name="Buechlein A."/>
            <person name="Hemmerich C."/>
            <person name="Brun Y.V."/>
        </authorList>
    </citation>
    <scope>NUCLEOTIDE SEQUENCE [LARGE SCALE GENOMIC DNA]</scope>
    <source>
        <strain evidence="4">C19</strain>
    </source>
</reference>
<evidence type="ECO:0000256" key="2">
    <source>
        <dbReference type="SAM" id="SignalP"/>
    </source>
</evidence>
<evidence type="ECO:0000313" key="3">
    <source>
        <dbReference type="EMBL" id="EGF89249.1"/>
    </source>
</evidence>
<sequence length="80" mass="7562">MKKLIIVSLILGAAAGLAACGGGSSGGSTVVVTPPPPADSNVKFGAGFAAAFKADPNSTPAAVSASDVVPVDPAAKPTDL</sequence>
<dbReference type="EMBL" id="GL883081">
    <property type="protein sequence ID" value="EGF89249.1"/>
    <property type="molecule type" value="Genomic_DNA"/>
</dbReference>
<evidence type="ECO:0000256" key="1">
    <source>
        <dbReference type="SAM" id="MobiDB-lite"/>
    </source>
</evidence>
<dbReference type="AlphaFoldDB" id="F4QTU9"/>
<name>F4QTU9_9CAUL</name>
<feature type="chain" id="PRO_5003314458" description="Lipoprotein" evidence="2">
    <location>
        <begin position="19"/>
        <end position="80"/>
    </location>
</feature>